<accession>A0A9N6WS02</accession>
<reference evidence="2" key="1">
    <citation type="submission" date="2022-10" db="EMBL/GenBank/DDBJ databases">
        <authorList>
            <person name="Meaden S."/>
        </authorList>
    </citation>
    <scope>NUCLEOTIDE SEQUENCE</scope>
</reference>
<evidence type="ECO:0000256" key="1">
    <source>
        <dbReference type="SAM" id="MobiDB-lite"/>
    </source>
</evidence>
<gene>
    <name evidence="2" type="ORF">ORM20_00057</name>
</gene>
<name>A0A9N6WS02_9VIRU</name>
<dbReference type="EMBL" id="OX359470">
    <property type="protein sequence ID" value="CAI3971106.1"/>
    <property type="molecule type" value="Genomic_DNA"/>
</dbReference>
<proteinExistence type="predicted"/>
<protein>
    <submittedName>
        <fullName evidence="2">Terminase small subunit</fullName>
    </submittedName>
</protein>
<dbReference type="Gene3D" id="1.10.287.1060">
    <property type="entry name" value="ESAT-6-like"/>
    <property type="match status" value="1"/>
</dbReference>
<sequence>MDIENDVMGVDYHDSADSLAVLMSSGVPEISFDEEDGFKLTIREEDTDEVKDVKRSVEFTISTAHEMIGVLKRFAIQTGNPRFFESINSFLVTINGSIGKLIDMKKASSVPQKDEPKNVTNIQNNYGTLESPVEKPMTTRDAIRLAQQKNQSKLIDATPEEKS</sequence>
<organism evidence="2">
    <name type="scientific">Ochrobactrum phage ORM_20</name>
    <dbReference type="NCBI Taxonomy" id="2985243"/>
    <lineage>
        <taxon>Viruses</taxon>
    </lineage>
</organism>
<feature type="region of interest" description="Disordered" evidence="1">
    <location>
        <begin position="109"/>
        <end position="141"/>
    </location>
</feature>
<feature type="compositionally biased region" description="Polar residues" evidence="1">
    <location>
        <begin position="118"/>
        <end position="128"/>
    </location>
</feature>
<evidence type="ECO:0000313" key="2">
    <source>
        <dbReference type="EMBL" id="CAI3971106.1"/>
    </source>
</evidence>